<keyword evidence="8" id="KW-0966">Cell projection</keyword>
<keyword evidence="9" id="KW-1185">Reference proteome</keyword>
<dbReference type="OrthoDB" id="5980200at2"/>
<comment type="subunit">
    <text evidence="2 5">Homopentamer.</text>
</comment>
<dbReference type="Proteomes" id="UP000277294">
    <property type="component" value="Unassembled WGS sequence"/>
</dbReference>
<proteinExistence type="inferred from homology"/>
<evidence type="ECO:0000256" key="5">
    <source>
        <dbReference type="RuleBase" id="RU362066"/>
    </source>
</evidence>
<evidence type="ECO:0000313" key="9">
    <source>
        <dbReference type="Proteomes" id="UP000277294"/>
    </source>
</evidence>
<feature type="domain" description="Flagellar hook-associated protein 2 N-terminal" evidence="6">
    <location>
        <begin position="12"/>
        <end position="106"/>
    </location>
</feature>
<keyword evidence="4 5" id="KW-0975">Bacterial flagellum</keyword>
<feature type="domain" description="Flagellar hook-associated protein 2 C-terminal" evidence="7">
    <location>
        <begin position="239"/>
        <end position="469"/>
    </location>
</feature>
<dbReference type="Pfam" id="PF02465">
    <property type="entry name" value="FliD_N"/>
    <property type="match status" value="1"/>
</dbReference>
<evidence type="ECO:0000256" key="1">
    <source>
        <dbReference type="ARBA" id="ARBA00009764"/>
    </source>
</evidence>
<evidence type="ECO:0000256" key="3">
    <source>
        <dbReference type="ARBA" id="ARBA00023054"/>
    </source>
</evidence>
<name>A0A3P4B0V2_9BURK</name>
<protein>
    <recommendedName>
        <fullName evidence="5">Flagellar hook-associated protein 2</fullName>
        <shortName evidence="5">HAP2</shortName>
    </recommendedName>
    <alternativeName>
        <fullName evidence="5">Flagellar cap protein</fullName>
    </alternativeName>
</protein>
<dbReference type="EMBL" id="UWPJ01000016">
    <property type="protein sequence ID" value="VCU69927.1"/>
    <property type="molecule type" value="Genomic_DNA"/>
</dbReference>
<dbReference type="InterPro" id="IPR003481">
    <property type="entry name" value="FliD_N"/>
</dbReference>
<comment type="subcellular location">
    <subcellularLocation>
        <location evidence="5">Secreted</location>
    </subcellularLocation>
    <subcellularLocation>
        <location evidence="5">Bacterial flagellum</location>
    </subcellularLocation>
</comment>
<evidence type="ECO:0000256" key="4">
    <source>
        <dbReference type="ARBA" id="ARBA00023143"/>
    </source>
</evidence>
<evidence type="ECO:0000259" key="7">
    <source>
        <dbReference type="Pfam" id="PF07195"/>
    </source>
</evidence>
<dbReference type="GO" id="GO:0005576">
    <property type="term" value="C:extracellular region"/>
    <property type="evidence" value="ECO:0007669"/>
    <property type="project" value="UniProtKB-SubCell"/>
</dbReference>
<keyword evidence="3 5" id="KW-0175">Coiled coil</keyword>
<accession>A0A3P4B0V2</accession>
<dbReference type="InterPro" id="IPR010809">
    <property type="entry name" value="FliD_C"/>
</dbReference>
<dbReference type="GO" id="GO:0007155">
    <property type="term" value="P:cell adhesion"/>
    <property type="evidence" value="ECO:0007669"/>
    <property type="project" value="InterPro"/>
</dbReference>
<dbReference type="RefSeq" id="WP_124079435.1">
    <property type="nucleotide sequence ID" value="NZ_UWPJ01000016.1"/>
</dbReference>
<dbReference type="GO" id="GO:0071973">
    <property type="term" value="P:bacterial-type flagellum-dependent cell motility"/>
    <property type="evidence" value="ECO:0007669"/>
    <property type="project" value="TreeGrafter"/>
</dbReference>
<dbReference type="GO" id="GO:0009421">
    <property type="term" value="C:bacterial-type flagellum filament cap"/>
    <property type="evidence" value="ECO:0007669"/>
    <property type="project" value="InterPro"/>
</dbReference>
<dbReference type="PANTHER" id="PTHR30288">
    <property type="entry name" value="FLAGELLAR CAP/ASSEMBLY PROTEIN FLID"/>
    <property type="match status" value="1"/>
</dbReference>
<keyword evidence="5" id="KW-0964">Secreted</keyword>
<keyword evidence="8" id="KW-0969">Cilium</keyword>
<evidence type="ECO:0000256" key="2">
    <source>
        <dbReference type="ARBA" id="ARBA00011255"/>
    </source>
</evidence>
<evidence type="ECO:0000259" key="6">
    <source>
        <dbReference type="Pfam" id="PF02465"/>
    </source>
</evidence>
<dbReference type="Pfam" id="PF07195">
    <property type="entry name" value="FliD_C"/>
    <property type="match status" value="1"/>
</dbReference>
<reference evidence="8 9" key="1">
    <citation type="submission" date="2018-10" db="EMBL/GenBank/DDBJ databases">
        <authorList>
            <person name="Criscuolo A."/>
        </authorList>
    </citation>
    <scope>NUCLEOTIDE SEQUENCE [LARGE SCALE GENOMIC DNA]</scope>
    <source>
        <strain evidence="8">DnA1</strain>
    </source>
</reference>
<dbReference type="PANTHER" id="PTHR30288:SF0">
    <property type="entry name" value="FLAGELLAR HOOK-ASSOCIATED PROTEIN 2"/>
    <property type="match status" value="1"/>
</dbReference>
<organism evidence="8 9">
    <name type="scientific">Pigmentiphaga humi</name>
    <dbReference type="NCBI Taxonomy" id="2478468"/>
    <lineage>
        <taxon>Bacteria</taxon>
        <taxon>Pseudomonadati</taxon>
        <taxon>Pseudomonadota</taxon>
        <taxon>Betaproteobacteria</taxon>
        <taxon>Burkholderiales</taxon>
        <taxon>Alcaligenaceae</taxon>
        <taxon>Pigmentiphaga</taxon>
    </lineage>
</organism>
<comment type="function">
    <text evidence="5">Required for morphogenesis and for the elongation of the flagellar filament by facilitating polymerization of the flagellin monomers at the tip of growing filament. Forms a capping structure, which prevents flagellin subunits (transported through the central channel of the flagellum) from leaking out without polymerization at the distal end.</text>
</comment>
<evidence type="ECO:0000313" key="8">
    <source>
        <dbReference type="EMBL" id="VCU69927.1"/>
    </source>
</evidence>
<dbReference type="InterPro" id="IPR040026">
    <property type="entry name" value="FliD"/>
</dbReference>
<feature type="coiled-coil region" evidence="5">
    <location>
        <begin position="426"/>
        <end position="453"/>
    </location>
</feature>
<keyword evidence="8" id="KW-0282">Flagellum</keyword>
<dbReference type="AlphaFoldDB" id="A0A3P4B0V2"/>
<gene>
    <name evidence="8" type="primary">fliD</name>
    <name evidence="8" type="ORF">PIGHUM_01992</name>
</gene>
<comment type="similarity">
    <text evidence="1 5">Belongs to the FliD family.</text>
</comment>
<sequence length="488" mass="49743">MASVGSALGVGSGLELSTLLTNLMNAEKVPLVKLQQQESTVQSKISAFGQLKSSLSSLLTAVNGLTEAKFNGMTGTSSDTGVATVSATNAASKASHTLEVTSLALAEKAVSSALDDDAQLRSGTLTFTFGSVKEGAFVAGEGETKTVTIGAGNNTLAGVRDAINQAAMGVTASLINDGSGSRLVLTSSDTGAAHAFKIDTAESAGGSGEALSFLDYDPATSPAYSSTGTNSGMSRLQAGADAQFKLDGLSVSSASNTVTTVLAGVTLTLQKAGTSTVAIGTNASSGTSALQALVSAYNSFLSTANSLALNTPSETKGEASSGNGPLAGDSLVRDVVSRIRGELFSPLAGATGPYTSLSSLGVSFQNDGTLKLDTERLTKAMAEDPSAIAKLFTSEPFGAGTQSLTERFAAQLSSYTSNQGAIDTRVDGLNSSAKTLQGQQKQLENRLSQIEARYRQQFTALDSLIAQLNTTGTFLTQQIEALQNLNKQ</sequence>
<dbReference type="GO" id="GO:0009424">
    <property type="term" value="C:bacterial-type flagellum hook"/>
    <property type="evidence" value="ECO:0007669"/>
    <property type="project" value="UniProtKB-UniRule"/>
</dbReference>